<dbReference type="PANTHER" id="PTHR12992:SF11">
    <property type="entry name" value="MITOCHONDRIAL COENZYME A DIPHOSPHATASE NUDT8"/>
    <property type="match status" value="1"/>
</dbReference>
<keyword evidence="5" id="KW-0460">Magnesium</keyword>
<dbReference type="InterPro" id="IPR045121">
    <property type="entry name" value="CoAse"/>
</dbReference>
<evidence type="ECO:0000313" key="8">
    <source>
        <dbReference type="EMBL" id="CEK10619.1"/>
    </source>
</evidence>
<organism evidence="8 9">
    <name type="scientific">Legionella hackeliae</name>
    <dbReference type="NCBI Taxonomy" id="449"/>
    <lineage>
        <taxon>Bacteria</taxon>
        <taxon>Pseudomonadati</taxon>
        <taxon>Pseudomonadota</taxon>
        <taxon>Gammaproteobacteria</taxon>
        <taxon>Legionellales</taxon>
        <taxon>Legionellaceae</taxon>
        <taxon>Legionella</taxon>
    </lineage>
</organism>
<feature type="domain" description="Nudix hydrolase" evidence="7">
    <location>
        <begin position="24"/>
        <end position="156"/>
    </location>
</feature>
<evidence type="ECO:0000256" key="6">
    <source>
        <dbReference type="ARBA" id="ARBA00023211"/>
    </source>
</evidence>
<dbReference type="HOGENOM" id="CLU_040940_5_2_6"/>
<dbReference type="PATRIC" id="fig|449.7.peg.799"/>
<dbReference type="InterPro" id="IPR015797">
    <property type="entry name" value="NUDIX_hydrolase-like_dom_sf"/>
</dbReference>
<dbReference type="EMBL" id="LN681225">
    <property type="protein sequence ID" value="CEK10619.1"/>
    <property type="molecule type" value="Genomic_DNA"/>
</dbReference>
<keyword evidence="6" id="KW-0464">Manganese</keyword>
<comment type="cofactor">
    <cofactor evidence="2">
        <name>Mg(2+)</name>
        <dbReference type="ChEBI" id="CHEBI:18420"/>
    </cofactor>
</comment>
<protein>
    <recommendedName>
        <fullName evidence="7">Nudix hydrolase domain-containing protein</fullName>
    </recommendedName>
</protein>
<dbReference type="SUPFAM" id="SSF55811">
    <property type="entry name" value="Nudix"/>
    <property type="match status" value="1"/>
</dbReference>
<dbReference type="AlphaFoldDB" id="A0A0A8UV45"/>
<sequence>MNTVNVSQKLRQSWMELENLDKASLQNAASVLVLHDLSNNSLILTQRSLHLKHHPGEICFPGGRWQKGDSSLLDTALRELQEELNIAASRIKSPRMMKPELTLTGFLIYPWFAEIESLIPYTPDPNEVLDVLNLPLRDVKKRSHYQEMIVSRGGIKVKTWKFTVSNHFIWGATARIMKQLCEN</sequence>
<dbReference type="PANTHER" id="PTHR12992">
    <property type="entry name" value="NUDIX HYDROLASE"/>
    <property type="match status" value="1"/>
</dbReference>
<evidence type="ECO:0000313" key="9">
    <source>
        <dbReference type="Proteomes" id="UP000032803"/>
    </source>
</evidence>
<proteinExistence type="predicted"/>
<keyword evidence="4" id="KW-0378">Hydrolase</keyword>
<evidence type="ECO:0000256" key="3">
    <source>
        <dbReference type="ARBA" id="ARBA00022723"/>
    </source>
</evidence>
<dbReference type="GO" id="GO:0010945">
    <property type="term" value="F:coenzyme A diphosphatase activity"/>
    <property type="evidence" value="ECO:0007669"/>
    <property type="project" value="InterPro"/>
</dbReference>
<dbReference type="PROSITE" id="PS51462">
    <property type="entry name" value="NUDIX"/>
    <property type="match status" value="1"/>
</dbReference>
<gene>
    <name evidence="8" type="ORF">LHA_1579</name>
</gene>
<dbReference type="Proteomes" id="UP000032803">
    <property type="component" value="Chromosome I"/>
</dbReference>
<accession>A0A0A8UV45</accession>
<keyword evidence="9" id="KW-1185">Reference proteome</keyword>
<comment type="cofactor">
    <cofactor evidence="1">
        <name>Mn(2+)</name>
        <dbReference type="ChEBI" id="CHEBI:29035"/>
    </cofactor>
</comment>
<evidence type="ECO:0000256" key="2">
    <source>
        <dbReference type="ARBA" id="ARBA00001946"/>
    </source>
</evidence>
<evidence type="ECO:0000256" key="1">
    <source>
        <dbReference type="ARBA" id="ARBA00001936"/>
    </source>
</evidence>
<dbReference type="STRING" id="449.LHA_1579"/>
<dbReference type="Pfam" id="PF00293">
    <property type="entry name" value="NUDIX"/>
    <property type="match status" value="1"/>
</dbReference>
<evidence type="ECO:0000259" key="7">
    <source>
        <dbReference type="PROSITE" id="PS51462"/>
    </source>
</evidence>
<name>A0A0A8UV45_LEGHA</name>
<reference evidence="9" key="1">
    <citation type="submission" date="2014-09" db="EMBL/GenBank/DDBJ databases">
        <authorList>
            <person name="Gomez-Valero L."/>
        </authorList>
    </citation>
    <scope>NUCLEOTIDE SEQUENCE [LARGE SCALE GENOMIC DNA]</scope>
    <source>
        <strain evidence="9">ATCC35250</strain>
    </source>
</reference>
<dbReference type="Gene3D" id="3.90.79.10">
    <property type="entry name" value="Nucleoside Triphosphate Pyrophosphohydrolase"/>
    <property type="match status" value="1"/>
</dbReference>
<dbReference type="GO" id="GO:0046872">
    <property type="term" value="F:metal ion binding"/>
    <property type="evidence" value="ECO:0007669"/>
    <property type="project" value="UniProtKB-KW"/>
</dbReference>
<evidence type="ECO:0000256" key="4">
    <source>
        <dbReference type="ARBA" id="ARBA00022801"/>
    </source>
</evidence>
<evidence type="ECO:0000256" key="5">
    <source>
        <dbReference type="ARBA" id="ARBA00022842"/>
    </source>
</evidence>
<dbReference type="InterPro" id="IPR000086">
    <property type="entry name" value="NUDIX_hydrolase_dom"/>
</dbReference>
<keyword evidence="3" id="KW-0479">Metal-binding</keyword>
<dbReference type="CDD" id="cd03426">
    <property type="entry name" value="NUDIX_CoAse_Nudt7"/>
    <property type="match status" value="1"/>
</dbReference>
<dbReference type="KEGG" id="lha:LHA_1579"/>